<dbReference type="GO" id="GO:0016787">
    <property type="term" value="F:hydrolase activity"/>
    <property type="evidence" value="ECO:0007669"/>
    <property type="project" value="UniProtKB-KW"/>
</dbReference>
<organism evidence="6 7">
    <name type="scientific">Candidatus Jorgensenbacteria bacterium GW2011_GWB1_50_10</name>
    <dbReference type="NCBI Taxonomy" id="1618665"/>
    <lineage>
        <taxon>Bacteria</taxon>
        <taxon>Candidatus Joergenseniibacteriota</taxon>
    </lineage>
</organism>
<dbReference type="SUPFAM" id="SSF56281">
    <property type="entry name" value="Metallo-hydrolase/oxidoreductase"/>
    <property type="match status" value="1"/>
</dbReference>
<evidence type="ECO:0000259" key="5">
    <source>
        <dbReference type="SMART" id="SM00849"/>
    </source>
</evidence>
<dbReference type="Proteomes" id="UP000034224">
    <property type="component" value="Unassembled WGS sequence"/>
</dbReference>
<proteinExistence type="predicted"/>
<keyword evidence="2" id="KW-0479">Metal-binding</keyword>
<dbReference type="Pfam" id="PF00753">
    <property type="entry name" value="Lactamase_B"/>
    <property type="match status" value="1"/>
</dbReference>
<name>A0A0G1YHG7_9BACT</name>
<evidence type="ECO:0000256" key="3">
    <source>
        <dbReference type="ARBA" id="ARBA00022801"/>
    </source>
</evidence>
<keyword evidence="3" id="KW-0378">Hydrolase</keyword>
<comment type="caution">
    <text evidence="6">The sequence shown here is derived from an EMBL/GenBank/DDBJ whole genome shotgun (WGS) entry which is preliminary data.</text>
</comment>
<feature type="domain" description="Metallo-beta-lactamase" evidence="5">
    <location>
        <begin position="12"/>
        <end position="194"/>
    </location>
</feature>
<dbReference type="EMBL" id="LCQK01000010">
    <property type="protein sequence ID" value="KKW14442.1"/>
    <property type="molecule type" value="Genomic_DNA"/>
</dbReference>
<dbReference type="PANTHER" id="PTHR46233">
    <property type="entry name" value="HYDROXYACYLGLUTATHIONE HYDROLASE GLOC"/>
    <property type="match status" value="1"/>
</dbReference>
<dbReference type="AlphaFoldDB" id="A0A0G1YHG7"/>
<keyword evidence="4" id="KW-0862">Zinc</keyword>
<evidence type="ECO:0000256" key="2">
    <source>
        <dbReference type="ARBA" id="ARBA00022723"/>
    </source>
</evidence>
<dbReference type="PANTHER" id="PTHR46233:SF3">
    <property type="entry name" value="HYDROXYACYLGLUTATHIONE HYDROLASE GLOC"/>
    <property type="match status" value="1"/>
</dbReference>
<dbReference type="CDD" id="cd06262">
    <property type="entry name" value="metallo-hydrolase-like_MBL-fold"/>
    <property type="match status" value="1"/>
</dbReference>
<dbReference type="InterPro" id="IPR036866">
    <property type="entry name" value="RibonucZ/Hydroxyglut_hydro"/>
</dbReference>
<dbReference type="InterPro" id="IPR001279">
    <property type="entry name" value="Metallo-B-lactamas"/>
</dbReference>
<comment type="cofactor">
    <cofactor evidence="1">
        <name>Zn(2+)</name>
        <dbReference type="ChEBI" id="CHEBI:29105"/>
    </cofactor>
</comment>
<gene>
    <name evidence="6" type="ORF">UY55_C0010G0003</name>
</gene>
<evidence type="ECO:0000256" key="4">
    <source>
        <dbReference type="ARBA" id="ARBA00022833"/>
    </source>
</evidence>
<protein>
    <submittedName>
        <fullName evidence="6">Beta-lactamase domain protein</fullName>
    </submittedName>
</protein>
<reference evidence="6 7" key="1">
    <citation type="journal article" date="2015" name="Nature">
        <title>rRNA introns, odd ribosomes, and small enigmatic genomes across a large radiation of phyla.</title>
        <authorList>
            <person name="Brown C.T."/>
            <person name="Hug L.A."/>
            <person name="Thomas B.C."/>
            <person name="Sharon I."/>
            <person name="Castelle C.J."/>
            <person name="Singh A."/>
            <person name="Wilkins M.J."/>
            <person name="Williams K.H."/>
            <person name="Banfield J.F."/>
        </authorList>
    </citation>
    <scope>NUCLEOTIDE SEQUENCE [LARGE SCALE GENOMIC DNA]</scope>
</reference>
<accession>A0A0G1YHG7</accession>
<dbReference type="Gene3D" id="3.60.15.10">
    <property type="entry name" value="Ribonuclease Z/Hydroxyacylglutathione hydrolase-like"/>
    <property type="match status" value="1"/>
</dbReference>
<evidence type="ECO:0000313" key="7">
    <source>
        <dbReference type="Proteomes" id="UP000034224"/>
    </source>
</evidence>
<evidence type="ECO:0000256" key="1">
    <source>
        <dbReference type="ARBA" id="ARBA00001947"/>
    </source>
</evidence>
<dbReference type="STRING" id="1618665.UY55_C0010G0003"/>
<sequence>MDIKTLAVGQLKTNCYLVFGFKSSSREAIIIDPGGDADYIIQKIQDHDLKPKLIVATHGHFDHILAVNELKAAFKIPFAMNKKDQKLLSWMRHSANYFTNFDPGPPPRIDKNLKEGEEILISNFKFQIIETPGHTPGGVCLYSQKEKLVFAGDSIFAGGGIGRTDFPYCNKEDLTKSIKKLTQLPKETLVYSGHGDTTTIGEFSEAQKQQSQF</sequence>
<dbReference type="GO" id="GO:0046872">
    <property type="term" value="F:metal ion binding"/>
    <property type="evidence" value="ECO:0007669"/>
    <property type="project" value="UniProtKB-KW"/>
</dbReference>
<evidence type="ECO:0000313" key="6">
    <source>
        <dbReference type="EMBL" id="KKW14442.1"/>
    </source>
</evidence>
<dbReference type="InterPro" id="IPR051453">
    <property type="entry name" value="MBL_Glyoxalase_II"/>
</dbReference>
<dbReference type="SMART" id="SM00849">
    <property type="entry name" value="Lactamase_B"/>
    <property type="match status" value="1"/>
</dbReference>